<feature type="domain" description="LIM zinc-binding" evidence="6">
    <location>
        <begin position="414"/>
        <end position="480"/>
    </location>
</feature>
<feature type="compositionally biased region" description="Low complexity" evidence="5">
    <location>
        <begin position="338"/>
        <end position="352"/>
    </location>
</feature>
<dbReference type="PROSITE" id="PS00478">
    <property type="entry name" value="LIM_DOMAIN_1"/>
    <property type="match status" value="1"/>
</dbReference>
<dbReference type="InterPro" id="IPR001781">
    <property type="entry name" value="Znf_LIM"/>
</dbReference>
<accession>A0A6P7LGW5</accession>
<dbReference type="InParanoid" id="A0A6P7LGW5"/>
<feature type="region of interest" description="Disordered" evidence="5">
    <location>
        <begin position="1"/>
        <end position="193"/>
    </location>
</feature>
<dbReference type="SMART" id="SM00132">
    <property type="entry name" value="LIM"/>
    <property type="match status" value="1"/>
</dbReference>
<feature type="compositionally biased region" description="Low complexity" evidence="5">
    <location>
        <begin position="361"/>
        <end position="383"/>
    </location>
</feature>
<sequence length="483" mass="52992">MSKSSKTNLLQDNSWIRRANKSEDTVEQDPNFGRSVLKGNTSSETLVSPDGDELTRTKTTSTSVQSLSKRFGGSPDDLKSSGSLSSSKTTTSSTKYSYSTVKSDSPVTTTKTIISEKPMSSTTTTTITKNGTSETTVTTTESVSSSVLKSPTSTETFSQRVKASSKDPQYSTYSPSRTTKVTETTITGSKDAEDKSDDIFNLSDLKDDPLPSDSKSSISTIETVRVKSSSDANVEDKLYDTLLPRFIKNDVPSSRTTISSTETVTVKSSSDTEFKDKLYDTRLSTVYKDDAPSSKSSISSSETVTVRSSPSGDGVKTTTTIRTSSRSDDFNDTYLPRTTTSSVSSPYSSDKTFSYSRPDTSYEYTSITSPSSYSSSVYRSSSSRSDDILSDPIYSRSSIKNVYASPERTVLEKDLCTSCRKPFTGDAKIVLEEMNIKCHASCFKCEECNYNLGGLKAGDSMWVYRRRVHCENCFEATRAKWRR</sequence>
<dbReference type="CDD" id="cd08368">
    <property type="entry name" value="LIM"/>
    <property type="match status" value="1"/>
</dbReference>
<evidence type="ECO:0000256" key="3">
    <source>
        <dbReference type="ARBA" id="ARBA00023038"/>
    </source>
</evidence>
<feature type="compositionally biased region" description="Polar residues" evidence="5">
    <location>
        <begin position="156"/>
        <end position="188"/>
    </location>
</feature>
<feature type="region of interest" description="Disordered" evidence="5">
    <location>
        <begin position="288"/>
        <end position="385"/>
    </location>
</feature>
<evidence type="ECO:0000256" key="5">
    <source>
        <dbReference type="SAM" id="MobiDB-lite"/>
    </source>
</evidence>
<evidence type="ECO:0000313" key="8">
    <source>
        <dbReference type="RefSeq" id="XP_028992889.1"/>
    </source>
</evidence>
<keyword evidence="3 4" id="KW-0440">LIM domain</keyword>
<dbReference type="Gene3D" id="2.10.110.10">
    <property type="entry name" value="Cysteine Rich Protein"/>
    <property type="match status" value="1"/>
</dbReference>
<organism evidence="7 8">
    <name type="scientific">Betta splendens</name>
    <name type="common">Siamese fighting fish</name>
    <dbReference type="NCBI Taxonomy" id="158456"/>
    <lineage>
        <taxon>Eukaryota</taxon>
        <taxon>Metazoa</taxon>
        <taxon>Chordata</taxon>
        <taxon>Craniata</taxon>
        <taxon>Vertebrata</taxon>
        <taxon>Euteleostomi</taxon>
        <taxon>Actinopterygii</taxon>
        <taxon>Neopterygii</taxon>
        <taxon>Teleostei</taxon>
        <taxon>Neoteleostei</taxon>
        <taxon>Acanthomorphata</taxon>
        <taxon>Anabantaria</taxon>
        <taxon>Anabantiformes</taxon>
        <taxon>Anabantoidei</taxon>
        <taxon>Osphronemidae</taxon>
        <taxon>Betta</taxon>
    </lineage>
</organism>
<dbReference type="PROSITE" id="PS50023">
    <property type="entry name" value="LIM_DOMAIN_2"/>
    <property type="match status" value="1"/>
</dbReference>
<dbReference type="InterPro" id="IPR052621">
    <property type="entry name" value="Cell_Prolif/Cornif_Regul"/>
</dbReference>
<dbReference type="KEGG" id="bspl:114847388"/>
<dbReference type="RefSeq" id="XP_028992889.1">
    <property type="nucleotide sequence ID" value="XM_029137056.3"/>
</dbReference>
<dbReference type="GO" id="GO:0008544">
    <property type="term" value="P:epidermis development"/>
    <property type="evidence" value="ECO:0007669"/>
    <property type="project" value="TreeGrafter"/>
</dbReference>
<dbReference type="AlphaFoldDB" id="A0A6P7LGW5"/>
<feature type="compositionally biased region" description="Low complexity" evidence="5">
    <location>
        <begin position="120"/>
        <end position="155"/>
    </location>
</feature>
<dbReference type="GeneID" id="114847388"/>
<evidence type="ECO:0000259" key="6">
    <source>
        <dbReference type="PROSITE" id="PS50023"/>
    </source>
</evidence>
<dbReference type="GO" id="GO:0005737">
    <property type="term" value="C:cytoplasm"/>
    <property type="evidence" value="ECO:0007669"/>
    <property type="project" value="TreeGrafter"/>
</dbReference>
<gene>
    <name evidence="8" type="primary">scel</name>
</gene>
<dbReference type="GO" id="GO:0046872">
    <property type="term" value="F:metal ion binding"/>
    <property type="evidence" value="ECO:0007669"/>
    <property type="project" value="UniProtKB-KW"/>
</dbReference>
<feature type="compositionally biased region" description="Low complexity" evidence="5">
    <location>
        <begin position="72"/>
        <end position="105"/>
    </location>
</feature>
<name>A0A6P7LGW5_BETSP</name>
<reference evidence="8" key="1">
    <citation type="submission" date="2025-08" db="UniProtKB">
        <authorList>
            <consortium name="RefSeq"/>
        </authorList>
    </citation>
    <scope>IDENTIFICATION</scope>
</reference>
<feature type="compositionally biased region" description="Low complexity" evidence="5">
    <location>
        <begin position="293"/>
        <end position="324"/>
    </location>
</feature>
<dbReference type="OrthoDB" id="9908139at2759"/>
<feature type="compositionally biased region" description="Polar residues" evidence="5">
    <location>
        <begin position="1"/>
        <end position="14"/>
    </location>
</feature>
<dbReference type="PANTHER" id="PTHR15468:SF7">
    <property type="entry name" value="SCIELLIN"/>
    <property type="match status" value="1"/>
</dbReference>
<evidence type="ECO:0000256" key="4">
    <source>
        <dbReference type="PROSITE-ProRule" id="PRU00125"/>
    </source>
</evidence>
<dbReference type="Proteomes" id="UP000515150">
    <property type="component" value="Chromosome 21"/>
</dbReference>
<feature type="compositionally biased region" description="Polar residues" evidence="5">
    <location>
        <begin position="57"/>
        <end position="68"/>
    </location>
</feature>
<evidence type="ECO:0000256" key="2">
    <source>
        <dbReference type="ARBA" id="ARBA00022833"/>
    </source>
</evidence>
<evidence type="ECO:0000256" key="1">
    <source>
        <dbReference type="ARBA" id="ARBA00022723"/>
    </source>
</evidence>
<keyword evidence="1 4" id="KW-0479">Metal-binding</keyword>
<protein>
    <submittedName>
        <fullName evidence="8">Sciellin isoform X1</fullName>
    </submittedName>
</protein>
<proteinExistence type="predicted"/>
<keyword evidence="2 4" id="KW-0862">Zinc</keyword>
<keyword evidence="7" id="KW-1185">Reference proteome</keyword>
<dbReference type="CTD" id="8796"/>
<dbReference type="PANTHER" id="PTHR15468">
    <property type="entry name" value="ZNF185"/>
    <property type="match status" value="1"/>
</dbReference>
<evidence type="ECO:0000313" key="7">
    <source>
        <dbReference type="Proteomes" id="UP000515150"/>
    </source>
</evidence>